<dbReference type="SUPFAM" id="SSF49299">
    <property type="entry name" value="PKD domain"/>
    <property type="match status" value="1"/>
</dbReference>
<dbReference type="InterPro" id="IPR035986">
    <property type="entry name" value="PKD_dom_sf"/>
</dbReference>
<dbReference type="EMBL" id="RWIT01000022">
    <property type="protein sequence ID" value="RSK43786.1"/>
    <property type="molecule type" value="Genomic_DNA"/>
</dbReference>
<dbReference type="InterPro" id="IPR013783">
    <property type="entry name" value="Ig-like_fold"/>
</dbReference>
<dbReference type="Pfam" id="PF18911">
    <property type="entry name" value="PKD_4"/>
    <property type="match status" value="1"/>
</dbReference>
<gene>
    <name evidence="2" type="ORF">EI291_21395</name>
</gene>
<proteinExistence type="predicted"/>
<dbReference type="InterPro" id="IPR015943">
    <property type="entry name" value="WD40/YVTN_repeat-like_dom_sf"/>
</dbReference>
<keyword evidence="3" id="KW-1185">Reference proteome</keyword>
<evidence type="ECO:0000313" key="2">
    <source>
        <dbReference type="EMBL" id="RSK43786.1"/>
    </source>
</evidence>
<dbReference type="SUPFAM" id="SSF50969">
    <property type="entry name" value="YVTN repeat-like/Quinoprotein amine dehydrogenase"/>
    <property type="match status" value="1"/>
</dbReference>
<protein>
    <submittedName>
        <fullName evidence="2">PKD domain-containing protein</fullName>
    </submittedName>
</protein>
<dbReference type="InterPro" id="IPR011044">
    <property type="entry name" value="Quino_amine_DH_bsu"/>
</dbReference>
<dbReference type="CDD" id="cd00146">
    <property type="entry name" value="PKD"/>
    <property type="match status" value="1"/>
</dbReference>
<dbReference type="AlphaFoldDB" id="A0A428KBD2"/>
<evidence type="ECO:0000313" key="3">
    <source>
        <dbReference type="Proteomes" id="UP000273500"/>
    </source>
</evidence>
<dbReference type="Gene3D" id="2.60.40.10">
    <property type="entry name" value="Immunoglobulins"/>
    <property type="match status" value="1"/>
</dbReference>
<name>A0A428KBD2_9BACT</name>
<dbReference type="Pfam" id="PF13585">
    <property type="entry name" value="CHU_C"/>
    <property type="match status" value="1"/>
</dbReference>
<evidence type="ECO:0000259" key="1">
    <source>
        <dbReference type="PROSITE" id="PS50093"/>
    </source>
</evidence>
<accession>A0A428KBD2</accession>
<dbReference type="Gene3D" id="2.130.10.10">
    <property type="entry name" value="YVTN repeat-like/Quinoprotein amine dehydrogenase"/>
    <property type="match status" value="1"/>
</dbReference>
<feature type="domain" description="PKD" evidence="1">
    <location>
        <begin position="390"/>
        <end position="442"/>
    </location>
</feature>
<comment type="caution">
    <text evidence="2">The sequence shown here is derived from an EMBL/GenBank/DDBJ whole genome shotgun (WGS) entry which is preliminary data.</text>
</comment>
<reference evidence="2 3" key="1">
    <citation type="submission" date="2018-12" db="EMBL/GenBank/DDBJ databases">
        <authorList>
            <person name="Feng G."/>
            <person name="Zhu H."/>
        </authorList>
    </citation>
    <scope>NUCLEOTIDE SEQUENCE [LARGE SCALE GENOMIC DNA]</scope>
    <source>
        <strain evidence="2 3">KCTC 12533</strain>
    </source>
</reference>
<dbReference type="PROSITE" id="PS50093">
    <property type="entry name" value="PKD"/>
    <property type="match status" value="1"/>
</dbReference>
<dbReference type="Proteomes" id="UP000273500">
    <property type="component" value="Unassembled WGS sequence"/>
</dbReference>
<dbReference type="InterPro" id="IPR000601">
    <property type="entry name" value="PKD_dom"/>
</dbReference>
<sequence>MLLLGITTRAWAQPEAYNWKFGEQSGIRFPAGAGPVMSPGAMGTYEGCASISDAEGVLQCYANTETVWDRNGTIMPNGRLMGSHSSATQGVLLVRGPGQARWYYLFTVDALENNLSGGLRYSIVDMSLRGGLGDVQATNSRPLPVPGNGLVAEKLTAIRHANNRDYWIVVHGWNNNSFYAYLLNGQGISTTPVVSAIGSVHSMAGGPLSALGYLRASPNSRRLASAQMRPGGVELFDFNPTTGQVVAMRNLPPVGASPYGLEFSADNSKLYIGDDRLIHQVDITNNLFISTLPIPSNRVYALQRGPDSRIYVALAGTPLLGVIQQPNTAGPACALDAKGFTLSTGRVTGGLPNFPNAFAPALLINPVAAGCPGSVVEFSTSTVPPAGGIFTWIFDDPASGAANNATGPTATHRYTKGGTYTITLTLTAPGPIFESTQRTITVPDAPGFSLGPRQQLLCHGQTLTLSAGTVPAGTTFRWQDGSTSPTYIVRTPGRYSLQLTSLQGCTAHDSVEVLAADAPVVRLGRDTTLCGGWQSVVLRATAQPAGSTYQWQDGATTAEYTARQPGVYWLEVRNQAGCTTRDSVVIQNAAPGNCPTVTIPNIITPNNDQRNDFFVLQGLTASDWDITIYSRWGQPVYEQTSYTNSWAAVGQPAGTYYYLLRNPATHQQLRGWVEVIR</sequence>
<organism evidence="2 3">
    <name type="scientific">Hymenobacter rigui</name>
    <dbReference type="NCBI Taxonomy" id="334424"/>
    <lineage>
        <taxon>Bacteria</taxon>
        <taxon>Pseudomonadati</taxon>
        <taxon>Bacteroidota</taxon>
        <taxon>Cytophagia</taxon>
        <taxon>Cytophagales</taxon>
        <taxon>Hymenobacteraceae</taxon>
        <taxon>Hymenobacter</taxon>
    </lineage>
</organism>